<evidence type="ECO:0000256" key="3">
    <source>
        <dbReference type="ARBA" id="ARBA00022801"/>
    </source>
</evidence>
<comment type="caution">
    <text evidence="8">The sequence shown here is derived from an EMBL/GenBank/DDBJ whole genome shotgun (WGS) entry which is preliminary data.</text>
</comment>
<organism evidence="8 9">
    <name type="scientific">Photinus pyralis</name>
    <name type="common">Common eastern firefly</name>
    <name type="synonym">Lampyris pyralis</name>
    <dbReference type="NCBI Taxonomy" id="7054"/>
    <lineage>
        <taxon>Eukaryota</taxon>
        <taxon>Metazoa</taxon>
        <taxon>Ecdysozoa</taxon>
        <taxon>Arthropoda</taxon>
        <taxon>Hexapoda</taxon>
        <taxon>Insecta</taxon>
        <taxon>Pterygota</taxon>
        <taxon>Neoptera</taxon>
        <taxon>Endopterygota</taxon>
        <taxon>Coleoptera</taxon>
        <taxon>Polyphaga</taxon>
        <taxon>Elateriformia</taxon>
        <taxon>Elateroidea</taxon>
        <taxon>Lampyridae</taxon>
        <taxon>Lampyrinae</taxon>
        <taxon>Photinus</taxon>
    </lineage>
</organism>
<name>A0A5N4AKG5_PHOPY</name>
<feature type="signal peptide" evidence="6">
    <location>
        <begin position="1"/>
        <end position="18"/>
    </location>
</feature>
<sequence>MLTKFAFTILLFTQCSTAEDESHLQPSNKINQGSLTGKYMESRNGRQFSAYLGIPYAEPPIGNLRFKAPIPGAPWKGNLKATEHGAMCPQEDPILKLPYMGDENCLFLNVYTPQLTTSDSRSFAVMIFIHGGGFVCGTGNSYGPDYLLDEDIVLVTFNYRLGPLGFMSTGDEILPGNNGLKDQSLALKWVNQNIRAFGGDPKRITIFGESAGAASVHFHMFSPLSRGLFSAAISQSGTVFSTWALTDKKFVVGNTKKLAQYVGCSTDNHYDMIECLRSADEMKLVESRRIFYEWDIEPLMVFTAVVEDDTEGSFLPDSPLNILKSGKYANVPWITGVNSAEGAFRVAGIHKDKKLLRELDEDFNRIMAITFISKDPQFEHIAKRIRKFYFGNKQIGENTILDAVDLYSDIIIIPATHLSVELHLKYSKQPVYYYLFSHSIQHSFAELIGVPSFRYGAGHLDEALLQFPVGLMLRAMDQEDLRYSRLLISMWTNFAAYGNPTPETGSLITSKWEPVTTTALEYYHIGGGVHTSSNLYSERIQFWKQINKEMKLSMRDEL</sequence>
<dbReference type="EC" id="3.1.1.-" evidence="6"/>
<reference evidence="8 9" key="1">
    <citation type="journal article" date="2018" name="Elife">
        <title>Firefly genomes illuminate parallel origins of bioluminescence in beetles.</title>
        <authorList>
            <person name="Fallon T.R."/>
            <person name="Lower S.E."/>
            <person name="Chang C.H."/>
            <person name="Bessho-Uehara M."/>
            <person name="Martin G.J."/>
            <person name="Bewick A.J."/>
            <person name="Behringer M."/>
            <person name="Debat H.J."/>
            <person name="Wong I."/>
            <person name="Day J.C."/>
            <person name="Suvorov A."/>
            <person name="Silva C.J."/>
            <person name="Stanger-Hall K.F."/>
            <person name="Hall D.W."/>
            <person name="Schmitz R.J."/>
            <person name="Nelson D.R."/>
            <person name="Lewis S.M."/>
            <person name="Shigenobu S."/>
            <person name="Bybee S.M."/>
            <person name="Larracuente A.M."/>
            <person name="Oba Y."/>
            <person name="Weng J.K."/>
        </authorList>
    </citation>
    <scope>NUCLEOTIDE SEQUENCE [LARGE SCALE GENOMIC DNA]</scope>
    <source>
        <strain evidence="8">1611_PpyrPB1</strain>
        <tissue evidence="8">Whole body</tissue>
    </source>
</reference>
<dbReference type="InParanoid" id="A0A5N4AKG5"/>
<dbReference type="PANTHER" id="PTHR43142">
    <property type="entry name" value="CARBOXYLIC ESTER HYDROLASE"/>
    <property type="match status" value="1"/>
</dbReference>
<feature type="chain" id="PRO_5024468989" description="Carboxylic ester hydrolase" evidence="6">
    <location>
        <begin position="19"/>
        <end position="558"/>
    </location>
</feature>
<dbReference type="AlphaFoldDB" id="A0A5N4AKG5"/>
<dbReference type="Gene3D" id="3.40.50.1820">
    <property type="entry name" value="alpha/beta hydrolase"/>
    <property type="match status" value="1"/>
</dbReference>
<evidence type="ECO:0000256" key="2">
    <source>
        <dbReference type="ARBA" id="ARBA00022487"/>
    </source>
</evidence>
<evidence type="ECO:0000313" key="8">
    <source>
        <dbReference type="EMBL" id="KAB0797794.1"/>
    </source>
</evidence>
<dbReference type="PROSITE" id="PS00122">
    <property type="entry name" value="CARBOXYLESTERASE_B_1"/>
    <property type="match status" value="1"/>
</dbReference>
<dbReference type="SUPFAM" id="SSF53474">
    <property type="entry name" value="alpha/beta-Hydrolases"/>
    <property type="match status" value="1"/>
</dbReference>
<keyword evidence="4" id="KW-1015">Disulfide bond</keyword>
<dbReference type="OrthoDB" id="19653at2759"/>
<dbReference type="GO" id="GO:0052689">
    <property type="term" value="F:carboxylic ester hydrolase activity"/>
    <property type="evidence" value="ECO:0007669"/>
    <property type="project" value="UniProtKB-KW"/>
</dbReference>
<keyword evidence="6" id="KW-0732">Signal</keyword>
<dbReference type="Proteomes" id="UP000327044">
    <property type="component" value="Unassembled WGS sequence"/>
</dbReference>
<evidence type="ECO:0000256" key="4">
    <source>
        <dbReference type="ARBA" id="ARBA00023157"/>
    </source>
</evidence>
<protein>
    <recommendedName>
        <fullName evidence="6">Carboxylic ester hydrolase</fullName>
        <ecNumber evidence="6">3.1.1.-</ecNumber>
    </recommendedName>
</protein>
<evidence type="ECO:0000259" key="7">
    <source>
        <dbReference type="Pfam" id="PF00135"/>
    </source>
</evidence>
<evidence type="ECO:0000256" key="1">
    <source>
        <dbReference type="ARBA" id="ARBA00005964"/>
    </source>
</evidence>
<gene>
    <name evidence="8" type="ORF">PPYR_08787</name>
</gene>
<dbReference type="EMBL" id="VVIM01000006">
    <property type="protein sequence ID" value="KAB0797794.1"/>
    <property type="molecule type" value="Genomic_DNA"/>
</dbReference>
<evidence type="ECO:0000313" key="9">
    <source>
        <dbReference type="Proteomes" id="UP000327044"/>
    </source>
</evidence>
<evidence type="ECO:0000256" key="6">
    <source>
        <dbReference type="RuleBase" id="RU361235"/>
    </source>
</evidence>
<accession>A0A5N4AKG5</accession>
<keyword evidence="3 6" id="KW-0378">Hydrolase</keyword>
<dbReference type="InterPro" id="IPR002018">
    <property type="entry name" value="CarbesteraseB"/>
</dbReference>
<dbReference type="PANTHER" id="PTHR43142:SF1">
    <property type="entry name" value="CARBOXYLIC ESTER HYDROLASE"/>
    <property type="match status" value="1"/>
</dbReference>
<keyword evidence="2" id="KW-0719">Serine esterase</keyword>
<comment type="similarity">
    <text evidence="1 6">Belongs to the type-B carboxylesterase/lipase family.</text>
</comment>
<dbReference type="InterPro" id="IPR019826">
    <property type="entry name" value="Carboxylesterase_B_AS"/>
</dbReference>
<feature type="domain" description="Carboxylesterase type B" evidence="7">
    <location>
        <begin position="28"/>
        <end position="543"/>
    </location>
</feature>
<keyword evidence="9" id="KW-1185">Reference proteome</keyword>
<evidence type="ECO:0000256" key="5">
    <source>
        <dbReference type="ARBA" id="ARBA00023180"/>
    </source>
</evidence>
<dbReference type="CDD" id="cd00312">
    <property type="entry name" value="Esterase_lipase"/>
    <property type="match status" value="1"/>
</dbReference>
<dbReference type="Pfam" id="PF00135">
    <property type="entry name" value="COesterase"/>
    <property type="match status" value="1"/>
</dbReference>
<dbReference type="InterPro" id="IPR029058">
    <property type="entry name" value="AB_hydrolase_fold"/>
</dbReference>
<proteinExistence type="inferred from homology"/>
<keyword evidence="5" id="KW-0325">Glycoprotein</keyword>